<keyword evidence="2" id="KW-0808">Transferase</keyword>
<feature type="domain" description="Glycosyltransferase 2-like" evidence="1">
    <location>
        <begin position="4"/>
        <end position="137"/>
    </location>
</feature>
<dbReference type="Pfam" id="PF00535">
    <property type="entry name" value="Glycos_transf_2"/>
    <property type="match status" value="1"/>
</dbReference>
<dbReference type="GO" id="GO:0016740">
    <property type="term" value="F:transferase activity"/>
    <property type="evidence" value="ECO:0007669"/>
    <property type="project" value="UniProtKB-KW"/>
</dbReference>
<dbReference type="RefSeq" id="WP_200348309.1">
    <property type="nucleotide sequence ID" value="NZ_NRSJ01000053.1"/>
</dbReference>
<reference evidence="2" key="2">
    <citation type="journal article" date="2020" name="Microorganisms">
        <title>Osmotic Adaptation and Compatible Solute Biosynthesis of Phototrophic Bacteria as Revealed from Genome Analyses.</title>
        <authorList>
            <person name="Imhoff J.F."/>
            <person name="Rahn T."/>
            <person name="Kunzel S."/>
            <person name="Keller A."/>
            <person name="Neulinger S.C."/>
        </authorList>
    </citation>
    <scope>NUCLEOTIDE SEQUENCE</scope>
    <source>
        <strain evidence="2">DSM 11080</strain>
    </source>
</reference>
<dbReference type="Gene3D" id="3.90.550.10">
    <property type="entry name" value="Spore Coat Polysaccharide Biosynthesis Protein SpsA, Chain A"/>
    <property type="match status" value="1"/>
</dbReference>
<dbReference type="PANTHER" id="PTHR43685">
    <property type="entry name" value="GLYCOSYLTRANSFERASE"/>
    <property type="match status" value="1"/>
</dbReference>
<evidence type="ECO:0000259" key="1">
    <source>
        <dbReference type="Pfam" id="PF00535"/>
    </source>
</evidence>
<sequence>MKISIITATYNCASTLADCLDSLDNQSHSDIEHIVIDNQSSDGTLELLRSRHDNQRVIVSEPDAGIYDALNKGIAMASGEVVGLLHSNDLFAAEDVVSGIAEAFSDPNINAVYGDLEYVSQQDTDRVIRYWRAGNFEPINLRRGWMPPHPTLFLRRSVYEQFGPFNKSYRIAADYDFMLRVLTHLPDDQVSYMPRVFTRMRTGGASNRSLTNIARKSWEDLRALRANRVGGLSTLMFKNVQKLPQFWRRATA</sequence>
<accession>A0AAJ0XBG3</accession>
<reference evidence="2" key="1">
    <citation type="submission" date="2017-08" db="EMBL/GenBank/DDBJ databases">
        <authorList>
            <person name="Imhoff J.F."/>
            <person name="Rahn T."/>
            <person name="Kuenzel S."/>
            <person name="Neulinger S.C."/>
        </authorList>
    </citation>
    <scope>NUCLEOTIDE SEQUENCE</scope>
    <source>
        <strain evidence="2">DSM 11080</strain>
    </source>
</reference>
<proteinExistence type="predicted"/>
<dbReference type="InterPro" id="IPR001173">
    <property type="entry name" value="Glyco_trans_2-like"/>
</dbReference>
<gene>
    <name evidence="2" type="ORF">CKO40_20395</name>
</gene>
<protein>
    <submittedName>
        <fullName evidence="2">Glycosyl transferase</fullName>
    </submittedName>
</protein>
<comment type="caution">
    <text evidence="2">The sequence shown here is derived from an EMBL/GenBank/DDBJ whole genome shotgun (WGS) entry which is preliminary data.</text>
</comment>
<dbReference type="InterPro" id="IPR050834">
    <property type="entry name" value="Glycosyltransf_2"/>
</dbReference>
<dbReference type="Proteomes" id="UP001296776">
    <property type="component" value="Unassembled WGS sequence"/>
</dbReference>
<evidence type="ECO:0000313" key="2">
    <source>
        <dbReference type="EMBL" id="MBK1706834.1"/>
    </source>
</evidence>
<dbReference type="EMBL" id="NRSJ01000053">
    <property type="protein sequence ID" value="MBK1706834.1"/>
    <property type="molecule type" value="Genomic_DNA"/>
</dbReference>
<dbReference type="AlphaFoldDB" id="A0AAJ0XBG3"/>
<evidence type="ECO:0000313" key="3">
    <source>
        <dbReference type="Proteomes" id="UP001296776"/>
    </source>
</evidence>
<organism evidence="2 3">
    <name type="scientific">Halochromatium glycolicum</name>
    <dbReference type="NCBI Taxonomy" id="85075"/>
    <lineage>
        <taxon>Bacteria</taxon>
        <taxon>Pseudomonadati</taxon>
        <taxon>Pseudomonadota</taxon>
        <taxon>Gammaproteobacteria</taxon>
        <taxon>Chromatiales</taxon>
        <taxon>Chromatiaceae</taxon>
        <taxon>Halochromatium</taxon>
    </lineage>
</organism>
<dbReference type="SUPFAM" id="SSF53448">
    <property type="entry name" value="Nucleotide-diphospho-sugar transferases"/>
    <property type="match status" value="1"/>
</dbReference>
<dbReference type="InterPro" id="IPR029044">
    <property type="entry name" value="Nucleotide-diphossugar_trans"/>
</dbReference>
<name>A0AAJ0XBG3_9GAMM</name>
<dbReference type="CDD" id="cd06433">
    <property type="entry name" value="GT_2_WfgS_like"/>
    <property type="match status" value="1"/>
</dbReference>
<keyword evidence="3" id="KW-1185">Reference proteome</keyword>
<dbReference type="PANTHER" id="PTHR43685:SF2">
    <property type="entry name" value="GLYCOSYLTRANSFERASE 2-LIKE DOMAIN-CONTAINING PROTEIN"/>
    <property type="match status" value="1"/>
</dbReference>